<proteinExistence type="predicted"/>
<feature type="signal peptide" evidence="2">
    <location>
        <begin position="1"/>
        <end position="32"/>
    </location>
</feature>
<dbReference type="AlphaFoldDB" id="A0A518GE64"/>
<dbReference type="EMBL" id="CP036298">
    <property type="protein sequence ID" value="QDV26894.1"/>
    <property type="molecule type" value="Genomic_DNA"/>
</dbReference>
<feature type="region of interest" description="Disordered" evidence="1">
    <location>
        <begin position="384"/>
        <end position="428"/>
    </location>
</feature>
<evidence type="ECO:0000313" key="4">
    <source>
        <dbReference type="Proteomes" id="UP000318017"/>
    </source>
</evidence>
<name>A0A518GE64_9BACT</name>
<reference evidence="3 4" key="1">
    <citation type="submission" date="2019-02" db="EMBL/GenBank/DDBJ databases">
        <title>Deep-cultivation of Planctomycetes and their phenomic and genomic characterization uncovers novel biology.</title>
        <authorList>
            <person name="Wiegand S."/>
            <person name="Jogler M."/>
            <person name="Boedeker C."/>
            <person name="Pinto D."/>
            <person name="Vollmers J."/>
            <person name="Rivas-Marin E."/>
            <person name="Kohn T."/>
            <person name="Peeters S.H."/>
            <person name="Heuer A."/>
            <person name="Rast P."/>
            <person name="Oberbeckmann S."/>
            <person name="Bunk B."/>
            <person name="Jeske O."/>
            <person name="Meyerdierks A."/>
            <person name="Storesund J.E."/>
            <person name="Kallscheuer N."/>
            <person name="Luecker S."/>
            <person name="Lage O.M."/>
            <person name="Pohl T."/>
            <person name="Merkel B.J."/>
            <person name="Hornburger P."/>
            <person name="Mueller R.-W."/>
            <person name="Bruemmer F."/>
            <person name="Labrenz M."/>
            <person name="Spormann A.M."/>
            <person name="Op den Camp H."/>
            <person name="Overmann J."/>
            <person name="Amann R."/>
            <person name="Jetten M.S.M."/>
            <person name="Mascher T."/>
            <person name="Medema M.H."/>
            <person name="Devos D.P."/>
            <person name="Kaster A.-K."/>
            <person name="Ovreas L."/>
            <person name="Rohde M."/>
            <person name="Galperin M.Y."/>
            <person name="Jogler C."/>
        </authorList>
    </citation>
    <scope>NUCLEOTIDE SEQUENCE [LARGE SCALE GENOMIC DNA]</scope>
    <source>
        <strain evidence="3 4">Q31a</strain>
    </source>
</reference>
<feature type="chain" id="PRO_5021841056" description="Cytochrome c domain-containing protein" evidence="2">
    <location>
        <begin position="33"/>
        <end position="428"/>
    </location>
</feature>
<dbReference type="RefSeq" id="WP_197355601.1">
    <property type="nucleotide sequence ID" value="NZ_CP036298.1"/>
</dbReference>
<evidence type="ECO:0000256" key="1">
    <source>
        <dbReference type="SAM" id="MobiDB-lite"/>
    </source>
</evidence>
<dbReference type="KEGG" id="ahel:Q31a_52730"/>
<dbReference type="PROSITE" id="PS51257">
    <property type="entry name" value="PROKAR_LIPOPROTEIN"/>
    <property type="match status" value="1"/>
</dbReference>
<feature type="compositionally biased region" description="Basic and acidic residues" evidence="1">
    <location>
        <begin position="416"/>
        <end position="428"/>
    </location>
</feature>
<sequence precursor="true">MSTHLTKSRRLSIAPLLFAIAVGGCCSFVQFAAPTVACAQEAQSGVLLLKTPKNLESVVSGQLSLKGDTYEVVAAEDSRVWIPRDRVLFVGRDILDAYEFKRNGIVSWSVGDHYQLTRWCLINQLLEQATEHYTEVAKLAPGHRRVSQLSVELQKKLLEDGEFRDYLGLPPLIAASSNQFAPQPVPGESVIAASGSDVAPIRPEVSLWFSQKVQPILINRCSQSGCHGSASHNGLRLLEPYAKSYARLSTANLLSVRNYLGTDANSAAPLVSYAINAHGQQRAPGIGFNEQELVHELQSWIAFARSPVMPALATSTTTEGAQTAAYQAPTTAPPSDWTPVRPGNSQLQMVPLQANPEADGSQVAGFSAQDQPPTMDEIDALDHKLRQMLGESPAPASARSTAPPTRESIDPFDPAEFNRRVLERQLPQ</sequence>
<dbReference type="Proteomes" id="UP000318017">
    <property type="component" value="Chromosome"/>
</dbReference>
<feature type="compositionally biased region" description="Low complexity" evidence="1">
    <location>
        <begin position="321"/>
        <end position="334"/>
    </location>
</feature>
<evidence type="ECO:0008006" key="5">
    <source>
        <dbReference type="Google" id="ProtNLM"/>
    </source>
</evidence>
<evidence type="ECO:0000313" key="3">
    <source>
        <dbReference type="EMBL" id="QDV26894.1"/>
    </source>
</evidence>
<keyword evidence="4" id="KW-1185">Reference proteome</keyword>
<evidence type="ECO:0000256" key="2">
    <source>
        <dbReference type="SAM" id="SignalP"/>
    </source>
</evidence>
<organism evidence="3 4">
    <name type="scientific">Aureliella helgolandensis</name>
    <dbReference type="NCBI Taxonomy" id="2527968"/>
    <lineage>
        <taxon>Bacteria</taxon>
        <taxon>Pseudomonadati</taxon>
        <taxon>Planctomycetota</taxon>
        <taxon>Planctomycetia</taxon>
        <taxon>Pirellulales</taxon>
        <taxon>Pirellulaceae</taxon>
        <taxon>Aureliella</taxon>
    </lineage>
</organism>
<protein>
    <recommendedName>
        <fullName evidence="5">Cytochrome c domain-containing protein</fullName>
    </recommendedName>
</protein>
<gene>
    <name evidence="3" type="ORF">Q31a_52730</name>
</gene>
<feature type="region of interest" description="Disordered" evidence="1">
    <location>
        <begin position="314"/>
        <end position="344"/>
    </location>
</feature>
<feature type="compositionally biased region" description="Low complexity" evidence="1">
    <location>
        <begin position="392"/>
        <end position="406"/>
    </location>
</feature>
<accession>A0A518GE64</accession>
<keyword evidence="2" id="KW-0732">Signal</keyword>